<evidence type="ECO:0000313" key="2">
    <source>
        <dbReference type="EMBL" id="KAL2619817.1"/>
    </source>
</evidence>
<name>A0ABD1Y2E0_9MARC</name>
<evidence type="ECO:0000256" key="1">
    <source>
        <dbReference type="SAM" id="MobiDB-lite"/>
    </source>
</evidence>
<dbReference type="Proteomes" id="UP001605036">
    <property type="component" value="Unassembled WGS sequence"/>
</dbReference>
<feature type="compositionally biased region" description="Basic residues" evidence="1">
    <location>
        <begin position="9"/>
        <end position="23"/>
    </location>
</feature>
<dbReference type="EMBL" id="JBHFFA010000006">
    <property type="protein sequence ID" value="KAL2619817.1"/>
    <property type="molecule type" value="Genomic_DNA"/>
</dbReference>
<comment type="caution">
    <text evidence="2">The sequence shown here is derived from an EMBL/GenBank/DDBJ whole genome shotgun (WGS) entry which is preliminary data.</text>
</comment>
<keyword evidence="3" id="KW-1185">Reference proteome</keyword>
<proteinExistence type="predicted"/>
<gene>
    <name evidence="2" type="ORF">R1flu_000022</name>
</gene>
<reference evidence="2 3" key="1">
    <citation type="submission" date="2024-09" db="EMBL/GenBank/DDBJ databases">
        <title>Chromosome-scale assembly of Riccia fluitans.</title>
        <authorList>
            <person name="Paukszto L."/>
            <person name="Sawicki J."/>
            <person name="Karawczyk K."/>
            <person name="Piernik-Szablinska J."/>
            <person name="Szczecinska M."/>
            <person name="Mazdziarz M."/>
        </authorList>
    </citation>
    <scope>NUCLEOTIDE SEQUENCE [LARGE SCALE GENOMIC DNA]</scope>
    <source>
        <strain evidence="2">Rf_01</strain>
        <tissue evidence="2">Aerial parts of the thallus</tissue>
    </source>
</reference>
<feature type="region of interest" description="Disordered" evidence="1">
    <location>
        <begin position="1"/>
        <end position="29"/>
    </location>
</feature>
<dbReference type="AlphaFoldDB" id="A0ABD1Y2E0"/>
<organism evidence="2 3">
    <name type="scientific">Riccia fluitans</name>
    <dbReference type="NCBI Taxonomy" id="41844"/>
    <lineage>
        <taxon>Eukaryota</taxon>
        <taxon>Viridiplantae</taxon>
        <taxon>Streptophyta</taxon>
        <taxon>Embryophyta</taxon>
        <taxon>Marchantiophyta</taxon>
        <taxon>Marchantiopsida</taxon>
        <taxon>Marchantiidae</taxon>
        <taxon>Marchantiales</taxon>
        <taxon>Ricciaceae</taxon>
        <taxon>Riccia</taxon>
    </lineage>
</organism>
<evidence type="ECO:0000313" key="3">
    <source>
        <dbReference type="Proteomes" id="UP001605036"/>
    </source>
</evidence>
<protein>
    <submittedName>
        <fullName evidence="2">Uncharacterized protein</fullName>
    </submittedName>
</protein>
<accession>A0ABD1Y2E0</accession>
<sequence length="134" mass="14649">MQPLANSSHGHRLPIRSIGKSKHVSPTVADLSSLPPAKFRLPANSLPVTISPHDPTSPNCLIENSKTRRLTDAERFTRYNALTATQQFPMEAEKPYQIDHISPEIGLDSEVFLPAMPAPTASLLSRINSTPAGW</sequence>